<evidence type="ECO:0000256" key="1">
    <source>
        <dbReference type="SAM" id="MobiDB-lite"/>
    </source>
</evidence>
<dbReference type="InterPro" id="IPR007111">
    <property type="entry name" value="NACHT_NTPase"/>
</dbReference>
<evidence type="ECO:0000259" key="3">
    <source>
        <dbReference type="Pfam" id="PF05729"/>
    </source>
</evidence>
<dbReference type="SUPFAM" id="SSF52540">
    <property type="entry name" value="P-loop containing nucleoside triphosphate hydrolases"/>
    <property type="match status" value="1"/>
</dbReference>
<sequence length="728" mass="78735">MRSDAGRAIIGGMRVEGRRHRRVWQAVGWVGGAVVVVLVLITWRQLSRGDFEPQDAASLWGPPLGIAGLLVAVLALRKPSEGNTADLVRTWAATLAALVVSGEGRIYNQLLGDDTVPIDLAYTLQAVPGRAATAPLHGRLLSTPTPASSLVLPPSHPAGGTPDVAAYWRQVQPQRLVVTGPAGAGKTVFALALILALLKDRTDTDPVPVRVPVSLWDSTTPLEAFLTQRLIEAYGWPKAQAAALVEHGMVLPVLDGLDEMDPTLFDGNPDPDAPRARAVLEKLDGYRVRGEPGPLVLTCRTAHLQALTARGPLRDSVQVTLAPVSPAHAVRYLTTRAQDRTRWQPLIDHLNAHPGGELATLLSTPWRLCLTATVYHDDGNPDELTTHATAQDLDQHLLARFIPATTRLHRHPRTRLGWQRTYRPEQVHRWLHHLTRSLTHTARFTGTSVLISVRTDLVLHELWPLAGRTRVRIVEVTLTASAMVLVAFLAWATFFRSAPVEVIFPPAVLAVTYLAREGDTSPGRLGFSRPAIPGSVLATALFGALLGAVVFGVGGGLMFGLARGLMLGLLGGFVFALSHVLFMGSVAPPAKEARPWALLRDDLVLKLVVGLALGLMFGLLFGLMFGLLAGLVGGPVIGLTMLPGVGVGSLLMRRYTAFLLCSTGHLPFRLVVFLDWASEAGLLRYAGPAYQFRHRELQQWLTSHPEPMTAPRTTDTDPRPGQRCVPGR</sequence>
<dbReference type="Proteomes" id="UP000198280">
    <property type="component" value="Unassembled WGS sequence"/>
</dbReference>
<feature type="transmembrane region" description="Helical" evidence="2">
    <location>
        <begin position="473"/>
        <end position="492"/>
    </location>
</feature>
<feature type="transmembrane region" description="Helical" evidence="2">
    <location>
        <begin position="23"/>
        <end position="44"/>
    </location>
</feature>
<keyword evidence="2" id="KW-0472">Membrane</keyword>
<evidence type="ECO:0000313" key="5">
    <source>
        <dbReference type="Proteomes" id="UP000198280"/>
    </source>
</evidence>
<feature type="transmembrane region" description="Helical" evidence="2">
    <location>
        <begin position="631"/>
        <end position="652"/>
    </location>
</feature>
<dbReference type="EMBL" id="FZOF01000041">
    <property type="protein sequence ID" value="SNT56316.1"/>
    <property type="molecule type" value="Genomic_DNA"/>
</dbReference>
<feature type="region of interest" description="Disordered" evidence="1">
    <location>
        <begin position="703"/>
        <end position="728"/>
    </location>
</feature>
<feature type="transmembrane region" description="Helical" evidence="2">
    <location>
        <begin position="565"/>
        <end position="582"/>
    </location>
</feature>
<keyword evidence="5" id="KW-1185">Reference proteome</keyword>
<dbReference type="InterPro" id="IPR027417">
    <property type="entry name" value="P-loop_NTPase"/>
</dbReference>
<proteinExistence type="predicted"/>
<evidence type="ECO:0000313" key="4">
    <source>
        <dbReference type="EMBL" id="SNT56316.1"/>
    </source>
</evidence>
<accession>A0A239NN62</accession>
<gene>
    <name evidence="4" type="ORF">SAMN05216252_14141</name>
</gene>
<keyword evidence="2" id="KW-0812">Transmembrane</keyword>
<organism evidence="4 5">
    <name type="scientific">Actinacidiphila glaucinigra</name>
    <dbReference type="NCBI Taxonomy" id="235986"/>
    <lineage>
        <taxon>Bacteria</taxon>
        <taxon>Bacillati</taxon>
        <taxon>Actinomycetota</taxon>
        <taxon>Actinomycetes</taxon>
        <taxon>Kitasatosporales</taxon>
        <taxon>Streptomycetaceae</taxon>
        <taxon>Actinacidiphila</taxon>
    </lineage>
</organism>
<feature type="transmembrane region" description="Helical" evidence="2">
    <location>
        <begin position="56"/>
        <end position="76"/>
    </location>
</feature>
<keyword evidence="2" id="KW-1133">Transmembrane helix</keyword>
<name>A0A239NN62_9ACTN</name>
<reference evidence="4 5" key="1">
    <citation type="submission" date="2017-06" db="EMBL/GenBank/DDBJ databases">
        <authorList>
            <person name="Kim H.J."/>
            <person name="Triplett B.A."/>
        </authorList>
    </citation>
    <scope>NUCLEOTIDE SEQUENCE [LARGE SCALE GENOMIC DNA]</scope>
    <source>
        <strain evidence="4 5">CGMCC 4.1858</strain>
    </source>
</reference>
<dbReference type="Gene3D" id="3.40.50.300">
    <property type="entry name" value="P-loop containing nucleotide triphosphate hydrolases"/>
    <property type="match status" value="1"/>
</dbReference>
<dbReference type="AlphaFoldDB" id="A0A239NN62"/>
<feature type="transmembrane region" description="Helical" evidence="2">
    <location>
        <begin position="536"/>
        <end position="559"/>
    </location>
</feature>
<evidence type="ECO:0000256" key="2">
    <source>
        <dbReference type="SAM" id="Phobius"/>
    </source>
</evidence>
<protein>
    <recommendedName>
        <fullName evidence="3">NACHT domain-containing protein</fullName>
    </recommendedName>
</protein>
<feature type="domain" description="NACHT" evidence="3">
    <location>
        <begin position="175"/>
        <end position="334"/>
    </location>
</feature>
<dbReference type="Pfam" id="PF05729">
    <property type="entry name" value="NACHT"/>
    <property type="match status" value="1"/>
</dbReference>
<feature type="transmembrane region" description="Helical" evidence="2">
    <location>
        <begin position="603"/>
        <end position="625"/>
    </location>
</feature>